<dbReference type="PANTHER" id="PTHR38340:SF1">
    <property type="entry name" value="S-LAYER PROTEIN"/>
    <property type="match status" value="1"/>
</dbReference>
<evidence type="ECO:0008006" key="6">
    <source>
        <dbReference type="Google" id="ProtNLM"/>
    </source>
</evidence>
<feature type="region of interest" description="Disordered" evidence="3">
    <location>
        <begin position="176"/>
        <end position="255"/>
    </location>
</feature>
<dbReference type="InterPro" id="IPR018511">
    <property type="entry name" value="Hemolysin-typ_Ca-bd_CS"/>
</dbReference>
<dbReference type="InterPro" id="IPR011049">
    <property type="entry name" value="Serralysin-like_metalloprot_C"/>
</dbReference>
<protein>
    <recommendedName>
        <fullName evidence="6">Calcium-binding protein</fullName>
    </recommendedName>
</protein>
<dbReference type="Gene3D" id="2.150.10.10">
    <property type="entry name" value="Serralysin-like metalloprotease, C-terminal"/>
    <property type="match status" value="2"/>
</dbReference>
<dbReference type="Proteomes" id="UP000765160">
    <property type="component" value="Unassembled WGS sequence"/>
</dbReference>
<dbReference type="SUPFAM" id="SSF51120">
    <property type="entry name" value="beta-Roll"/>
    <property type="match status" value="2"/>
</dbReference>
<dbReference type="Pfam" id="PF00353">
    <property type="entry name" value="HemolysinCabind"/>
    <property type="match status" value="3"/>
</dbReference>
<dbReference type="InterPro" id="IPR050557">
    <property type="entry name" value="RTX_toxin/Mannuronan_C5-epim"/>
</dbReference>
<dbReference type="RefSeq" id="WP_168051351.1">
    <property type="nucleotide sequence ID" value="NZ_JAATJR010000005.1"/>
</dbReference>
<dbReference type="PROSITE" id="PS00330">
    <property type="entry name" value="HEMOLYSIN_CALCIUM"/>
    <property type="match status" value="1"/>
</dbReference>
<evidence type="ECO:0000256" key="3">
    <source>
        <dbReference type="SAM" id="MobiDB-lite"/>
    </source>
</evidence>
<dbReference type="PANTHER" id="PTHR38340">
    <property type="entry name" value="S-LAYER PROTEIN"/>
    <property type="match status" value="1"/>
</dbReference>
<organism evidence="4 5">
    <name type="scientific">Falsiroseomonas frigidaquae</name>
    <dbReference type="NCBI Taxonomy" id="487318"/>
    <lineage>
        <taxon>Bacteria</taxon>
        <taxon>Pseudomonadati</taxon>
        <taxon>Pseudomonadota</taxon>
        <taxon>Alphaproteobacteria</taxon>
        <taxon>Acetobacterales</taxon>
        <taxon>Roseomonadaceae</taxon>
        <taxon>Falsiroseomonas</taxon>
    </lineage>
</organism>
<evidence type="ECO:0000256" key="1">
    <source>
        <dbReference type="ARBA" id="ARBA00004613"/>
    </source>
</evidence>
<keyword evidence="5" id="KW-1185">Reference proteome</keyword>
<reference evidence="4 5" key="1">
    <citation type="submission" date="2020-03" db="EMBL/GenBank/DDBJ databases">
        <title>Roseomonas selenitidurans sp. nov. isolated from soil.</title>
        <authorList>
            <person name="Liu H."/>
        </authorList>
    </citation>
    <scope>NUCLEOTIDE SEQUENCE [LARGE SCALE GENOMIC DNA]</scope>
    <source>
        <strain evidence="4 5">JCM 15073</strain>
    </source>
</reference>
<comment type="subcellular location">
    <subcellularLocation>
        <location evidence="1">Secreted</location>
    </subcellularLocation>
</comment>
<sequence>MSTKKPHVIDIKTLEIVVGGFNERSGGAGDDTLVGGDGGDKLMGSATWAGDQPVNSGNDVLAGGGGADELHGGDGHDHLRGGTGDGDKVFGGDGNDTLWWRAGDGNDELHGGTGADNVMVEGLSLQQVTDGLQLYQGSYSIVGHSIVFNGPANGQFTVNGETVRFFGVEQLTMPDTTVAPPVTPPVTPPATPGSSVITGTSGVDNLAGSNTWGAGSDGSWQPVGSGDNQFNAGAGSDQAHGGDGNDSFRMGAGDDKAFGGDGNDVFYWSPGEGNDEFHGVAGQDSVVIEGTPFSSISSGNIMMYEGGSYSFQGNSIVFNGPSNGQITINGQVVKFFGMERINFTNG</sequence>
<name>A0ABX1F332_9PROT</name>
<proteinExistence type="predicted"/>
<feature type="compositionally biased region" description="Polar residues" evidence="3">
    <location>
        <begin position="193"/>
        <end position="213"/>
    </location>
</feature>
<keyword evidence="2" id="KW-0964">Secreted</keyword>
<evidence type="ECO:0000313" key="4">
    <source>
        <dbReference type="EMBL" id="NKE46758.1"/>
    </source>
</evidence>
<feature type="compositionally biased region" description="Pro residues" evidence="3">
    <location>
        <begin position="181"/>
        <end position="191"/>
    </location>
</feature>
<accession>A0ABX1F332</accession>
<dbReference type="EMBL" id="JAAVTX010000005">
    <property type="protein sequence ID" value="NKE46758.1"/>
    <property type="molecule type" value="Genomic_DNA"/>
</dbReference>
<evidence type="ECO:0000313" key="5">
    <source>
        <dbReference type="Proteomes" id="UP000765160"/>
    </source>
</evidence>
<comment type="caution">
    <text evidence="4">The sequence shown here is derived from an EMBL/GenBank/DDBJ whole genome shotgun (WGS) entry which is preliminary data.</text>
</comment>
<dbReference type="PRINTS" id="PR00313">
    <property type="entry name" value="CABNDNGRPT"/>
</dbReference>
<dbReference type="InterPro" id="IPR001343">
    <property type="entry name" value="Hemolysn_Ca-bd"/>
</dbReference>
<evidence type="ECO:0000256" key="2">
    <source>
        <dbReference type="ARBA" id="ARBA00022525"/>
    </source>
</evidence>
<gene>
    <name evidence="4" type="ORF">HB662_18400</name>
</gene>